<organism evidence="1 2">
    <name type="scientific">Dioscorea alata</name>
    <name type="common">Purple yam</name>
    <dbReference type="NCBI Taxonomy" id="55571"/>
    <lineage>
        <taxon>Eukaryota</taxon>
        <taxon>Viridiplantae</taxon>
        <taxon>Streptophyta</taxon>
        <taxon>Embryophyta</taxon>
        <taxon>Tracheophyta</taxon>
        <taxon>Spermatophyta</taxon>
        <taxon>Magnoliopsida</taxon>
        <taxon>Liliopsida</taxon>
        <taxon>Dioscoreales</taxon>
        <taxon>Dioscoreaceae</taxon>
        <taxon>Dioscorea</taxon>
    </lineage>
</organism>
<evidence type="ECO:0000313" key="2">
    <source>
        <dbReference type="Proteomes" id="UP000827976"/>
    </source>
</evidence>
<sequence length="55" mass="6468">MIILVAFCSSFLAKLGGLHWEVSVSWRCYGYEEDYLFLIIYAINQLRPPREEIVN</sequence>
<gene>
    <name evidence="1" type="ORF">IHE45_15G056200</name>
</gene>
<keyword evidence="2" id="KW-1185">Reference proteome</keyword>
<name>A0ACB7ULR3_DIOAL</name>
<proteinExistence type="predicted"/>
<reference evidence="2" key="1">
    <citation type="journal article" date="2022" name="Nat. Commun.">
        <title>Chromosome evolution and the genetic basis of agronomically important traits in greater yam.</title>
        <authorList>
            <person name="Bredeson J.V."/>
            <person name="Lyons J.B."/>
            <person name="Oniyinde I.O."/>
            <person name="Okereke N.R."/>
            <person name="Kolade O."/>
            <person name="Nnabue I."/>
            <person name="Nwadili C.O."/>
            <person name="Hribova E."/>
            <person name="Parker M."/>
            <person name="Nwogha J."/>
            <person name="Shu S."/>
            <person name="Carlson J."/>
            <person name="Kariba R."/>
            <person name="Muthemba S."/>
            <person name="Knop K."/>
            <person name="Barton G.J."/>
            <person name="Sherwood A.V."/>
            <person name="Lopez-Montes A."/>
            <person name="Asiedu R."/>
            <person name="Jamnadass R."/>
            <person name="Muchugi A."/>
            <person name="Goodstein D."/>
            <person name="Egesi C.N."/>
            <person name="Featherston J."/>
            <person name="Asfaw A."/>
            <person name="Simpson G.G."/>
            <person name="Dolezel J."/>
            <person name="Hendre P.S."/>
            <person name="Van Deynze A."/>
            <person name="Kumar P.L."/>
            <person name="Obidiegwu J.E."/>
            <person name="Bhattacharjee R."/>
            <person name="Rokhsar D.S."/>
        </authorList>
    </citation>
    <scope>NUCLEOTIDE SEQUENCE [LARGE SCALE GENOMIC DNA]</scope>
    <source>
        <strain evidence="2">cv. TDa95/00328</strain>
    </source>
</reference>
<evidence type="ECO:0000313" key="1">
    <source>
        <dbReference type="EMBL" id="KAH7661344.1"/>
    </source>
</evidence>
<dbReference type="EMBL" id="CM037025">
    <property type="protein sequence ID" value="KAH7661344.1"/>
    <property type="molecule type" value="Genomic_DNA"/>
</dbReference>
<accession>A0ACB7ULR3</accession>
<protein>
    <submittedName>
        <fullName evidence="1">Uncharacterized protein</fullName>
    </submittedName>
</protein>
<comment type="caution">
    <text evidence="1">The sequence shown here is derived from an EMBL/GenBank/DDBJ whole genome shotgun (WGS) entry which is preliminary data.</text>
</comment>
<dbReference type="Proteomes" id="UP000827976">
    <property type="component" value="Chromosome 15"/>
</dbReference>